<dbReference type="CDD" id="cd01715">
    <property type="entry name" value="ETF_alpha"/>
    <property type="match status" value="1"/>
</dbReference>
<dbReference type="Pfam" id="PF00766">
    <property type="entry name" value="ETF_alpha"/>
    <property type="match status" value="1"/>
</dbReference>
<evidence type="ECO:0000256" key="1">
    <source>
        <dbReference type="ARBA" id="ARBA00004305"/>
    </source>
</evidence>
<dbReference type="PANTHER" id="PTHR43153">
    <property type="entry name" value="ELECTRON TRANSFER FLAVOPROTEIN ALPHA"/>
    <property type="match status" value="1"/>
</dbReference>
<dbReference type="GO" id="GO:0033539">
    <property type="term" value="P:fatty acid beta-oxidation using acyl-CoA dehydrogenase"/>
    <property type="evidence" value="ECO:0007669"/>
    <property type="project" value="TreeGrafter"/>
</dbReference>
<dbReference type="Gene3D" id="3.40.50.1220">
    <property type="entry name" value="TPP-binding domain"/>
    <property type="match status" value="1"/>
</dbReference>
<evidence type="ECO:0000256" key="9">
    <source>
        <dbReference type="ARBA" id="ARBA00025416"/>
    </source>
</evidence>
<sequence>MASYIAKRLFSSSRIRLDTLALVEGVGNGVNPASLSTITAATQIGEPVTAIVFGSNGDAVAEAVSKTDVRPPLGRKISPLLKEIIQDGKFTHFLTAGSSVGKSVLPRLAGLLDVQPISEITKVIDASTFVRPIYAGNALATVKSKNSIILASVRASAFPPAEVGGATAPVEEVTKSASWETAPSLSRNSLSSPKDQSWAGYKSCVWWPWLEEQGNIRCAAVDSGFCDNSLQVGQTGKIVAPELYVAVGISGAIQHLAGMKDSKTIVAINKTPTLLFSMSQMSG</sequence>
<dbReference type="STRING" id="5486.A0A367YDM8"/>
<comment type="subunit">
    <text evidence="3">Heterodimer of an alpha and a beta subunit.</text>
</comment>
<evidence type="ECO:0000256" key="6">
    <source>
        <dbReference type="ARBA" id="ARBA00022630"/>
    </source>
</evidence>
<dbReference type="GO" id="GO:0009055">
    <property type="term" value="F:electron transfer activity"/>
    <property type="evidence" value="ECO:0007669"/>
    <property type="project" value="InterPro"/>
</dbReference>
<dbReference type="PROSITE" id="PS00696">
    <property type="entry name" value="ETF_ALPHA"/>
    <property type="match status" value="1"/>
</dbReference>
<dbReference type="Proteomes" id="UP000253472">
    <property type="component" value="Unassembled WGS sequence"/>
</dbReference>
<accession>A0A367YDM8</accession>
<dbReference type="Gene3D" id="3.40.50.620">
    <property type="entry name" value="HUPs"/>
    <property type="match status" value="1"/>
</dbReference>
<dbReference type="SMART" id="SM00893">
    <property type="entry name" value="ETF"/>
    <property type="match status" value="1"/>
</dbReference>
<dbReference type="SUPFAM" id="SSF52467">
    <property type="entry name" value="DHS-like NAD/FAD-binding domain"/>
    <property type="match status" value="1"/>
</dbReference>
<dbReference type="PANTHER" id="PTHR43153:SF1">
    <property type="entry name" value="ELECTRON TRANSFER FLAVOPROTEIN SUBUNIT ALPHA, MITOCHONDRIAL"/>
    <property type="match status" value="1"/>
</dbReference>
<evidence type="ECO:0000256" key="8">
    <source>
        <dbReference type="ARBA" id="ARBA00022982"/>
    </source>
</evidence>
<keyword evidence="5" id="KW-0813">Transport</keyword>
<organism evidence="11 12">
    <name type="scientific">Candida viswanathii</name>
    <dbReference type="NCBI Taxonomy" id="5486"/>
    <lineage>
        <taxon>Eukaryota</taxon>
        <taxon>Fungi</taxon>
        <taxon>Dikarya</taxon>
        <taxon>Ascomycota</taxon>
        <taxon>Saccharomycotina</taxon>
        <taxon>Pichiomycetes</taxon>
        <taxon>Debaryomycetaceae</taxon>
        <taxon>Candida/Lodderomyces clade</taxon>
        <taxon>Candida</taxon>
    </lineage>
</organism>
<keyword evidence="12" id="KW-1185">Reference proteome</keyword>
<comment type="function">
    <text evidence="9">The electron transfer flavoprotein serves as a specific electron acceptor for several dehydrogenases, including five acyl-CoA dehydrogenases, glutaryl-CoA and sarcosine dehydrogenase. It transfers the electrons to the main mitochondrial respiratory chain via ETF-ubiquinone oxidoreductase (ETF dehydrogenase).</text>
</comment>
<dbReference type="GO" id="GO:0005759">
    <property type="term" value="C:mitochondrial matrix"/>
    <property type="evidence" value="ECO:0007669"/>
    <property type="project" value="UniProtKB-SubCell"/>
</dbReference>
<keyword evidence="8" id="KW-0249">Electron transport</keyword>
<evidence type="ECO:0000256" key="4">
    <source>
        <dbReference type="ARBA" id="ARBA00020656"/>
    </source>
</evidence>
<dbReference type="EMBL" id="QLNQ01000023">
    <property type="protein sequence ID" value="RCK63965.1"/>
    <property type="molecule type" value="Genomic_DNA"/>
</dbReference>
<dbReference type="InterPro" id="IPR014730">
    <property type="entry name" value="ETF_a/b_N"/>
</dbReference>
<protein>
    <recommendedName>
        <fullName evidence="4">Probable electron transfer flavoprotein subunit alpha, mitochondrial</fullName>
    </recommendedName>
</protein>
<comment type="subcellular location">
    <subcellularLocation>
        <location evidence="1">Mitochondrion matrix</location>
    </subcellularLocation>
</comment>
<dbReference type="Pfam" id="PF01012">
    <property type="entry name" value="ETF"/>
    <property type="match status" value="1"/>
</dbReference>
<proteinExistence type="inferred from homology"/>
<dbReference type="SUPFAM" id="SSF52402">
    <property type="entry name" value="Adenine nucleotide alpha hydrolases-like"/>
    <property type="match status" value="1"/>
</dbReference>
<dbReference type="InterPro" id="IPR014729">
    <property type="entry name" value="Rossmann-like_a/b/a_fold"/>
</dbReference>
<feature type="domain" description="Electron transfer flavoprotein alpha/beta-subunit N-terminal" evidence="10">
    <location>
        <begin position="19"/>
        <end position="188"/>
    </location>
</feature>
<evidence type="ECO:0000256" key="3">
    <source>
        <dbReference type="ARBA" id="ARBA00011355"/>
    </source>
</evidence>
<evidence type="ECO:0000256" key="5">
    <source>
        <dbReference type="ARBA" id="ARBA00022448"/>
    </source>
</evidence>
<dbReference type="InterPro" id="IPR018206">
    <property type="entry name" value="ETF_asu_C_CS"/>
</dbReference>
<keyword evidence="7" id="KW-0274">FAD</keyword>
<evidence type="ECO:0000256" key="7">
    <source>
        <dbReference type="ARBA" id="ARBA00022827"/>
    </source>
</evidence>
<evidence type="ECO:0000256" key="2">
    <source>
        <dbReference type="ARBA" id="ARBA00005817"/>
    </source>
</evidence>
<reference evidence="11 12" key="1">
    <citation type="submission" date="2018-06" db="EMBL/GenBank/DDBJ databases">
        <title>Whole genome sequencing of Candida tropicalis (genome annotated by CSBL at Korea University).</title>
        <authorList>
            <person name="Ahn J."/>
        </authorList>
    </citation>
    <scope>NUCLEOTIDE SEQUENCE [LARGE SCALE GENOMIC DNA]</scope>
    <source>
        <strain evidence="11 12">ATCC 20962</strain>
    </source>
</reference>
<dbReference type="InterPro" id="IPR033947">
    <property type="entry name" value="ETF_alpha_N"/>
</dbReference>
<dbReference type="InterPro" id="IPR029035">
    <property type="entry name" value="DHS-like_NAD/FAD-binding_dom"/>
</dbReference>
<evidence type="ECO:0000259" key="10">
    <source>
        <dbReference type="SMART" id="SM00893"/>
    </source>
</evidence>
<name>A0A367YDM8_9ASCO</name>
<dbReference type="InterPro" id="IPR014731">
    <property type="entry name" value="ETF_asu_C"/>
</dbReference>
<dbReference type="InterPro" id="IPR001308">
    <property type="entry name" value="ETF_a/FixB"/>
</dbReference>
<comment type="similarity">
    <text evidence="2">Belongs to the ETF alpha-subunit/FixB family.</text>
</comment>
<comment type="caution">
    <text evidence="11">The sequence shown here is derived from an EMBL/GenBank/DDBJ whole genome shotgun (WGS) entry which is preliminary data.</text>
</comment>
<gene>
    <name evidence="11" type="primary">ETFA</name>
    <name evidence="11" type="ORF">Cantr_10855</name>
</gene>
<dbReference type="GO" id="GO:0050660">
    <property type="term" value="F:flavin adenine dinucleotide binding"/>
    <property type="evidence" value="ECO:0007669"/>
    <property type="project" value="InterPro"/>
</dbReference>
<evidence type="ECO:0000313" key="12">
    <source>
        <dbReference type="Proteomes" id="UP000253472"/>
    </source>
</evidence>
<evidence type="ECO:0000313" key="11">
    <source>
        <dbReference type="EMBL" id="RCK63965.1"/>
    </source>
</evidence>
<keyword evidence="6" id="KW-0285">Flavoprotein</keyword>
<dbReference type="OrthoDB" id="1715808at2759"/>
<dbReference type="AlphaFoldDB" id="A0A367YDM8"/>